<dbReference type="PROSITE" id="PS51257">
    <property type="entry name" value="PROKAR_LIPOPROTEIN"/>
    <property type="match status" value="1"/>
</dbReference>
<evidence type="ECO:0000313" key="2">
    <source>
        <dbReference type="EMBL" id="MFC3984425.1"/>
    </source>
</evidence>
<comment type="caution">
    <text evidence="2">The sequence shown here is derived from an EMBL/GenBank/DDBJ whole genome shotgun (WGS) entry which is preliminary data.</text>
</comment>
<reference evidence="3" key="1">
    <citation type="journal article" date="2019" name="Int. J. Syst. Evol. Microbiol.">
        <title>The Global Catalogue of Microorganisms (GCM) 10K type strain sequencing project: providing services to taxonomists for standard genome sequencing and annotation.</title>
        <authorList>
            <consortium name="The Broad Institute Genomics Platform"/>
            <consortium name="The Broad Institute Genome Sequencing Center for Infectious Disease"/>
            <person name="Wu L."/>
            <person name="Ma J."/>
        </authorList>
    </citation>
    <scope>NUCLEOTIDE SEQUENCE [LARGE SCALE GENOMIC DNA]</scope>
    <source>
        <strain evidence="3">TBRC 7912</strain>
    </source>
</reference>
<keyword evidence="1" id="KW-0732">Signal</keyword>
<evidence type="ECO:0000256" key="1">
    <source>
        <dbReference type="SAM" id="SignalP"/>
    </source>
</evidence>
<keyword evidence="3" id="KW-1185">Reference proteome</keyword>
<evidence type="ECO:0000313" key="3">
    <source>
        <dbReference type="Proteomes" id="UP001595698"/>
    </source>
</evidence>
<accession>A0ABV8F9R9</accession>
<sequence>MRTPLLTICAALLMACTACGIGPSEVIGAGEPARGFIQGTPLYFVRDGDLILVSRPDAPFGASEAVELLLGGPTDRERELSLGTRLPDGLAVKVSDHGFTLDTSGSKMRKRLTPTIQPRSKGVPAIPDRRLSTLDLDLVEKPEDRAGLEPQSFPTVGRLSRLATGQLVCTIATATATRNHMKVNDVRVTVPGGKQTRCKDFM</sequence>
<proteinExistence type="predicted"/>
<evidence type="ECO:0008006" key="4">
    <source>
        <dbReference type="Google" id="ProtNLM"/>
    </source>
</evidence>
<name>A0ABV8F9R9_9ACTN</name>
<protein>
    <recommendedName>
        <fullName evidence="4">Secreted protein</fullName>
    </recommendedName>
</protein>
<dbReference type="RefSeq" id="WP_386194231.1">
    <property type="nucleotide sequence ID" value="NZ_JBHSBC010000034.1"/>
</dbReference>
<organism evidence="2 3">
    <name type="scientific">Streptosporangium jomthongense</name>
    <dbReference type="NCBI Taxonomy" id="1193683"/>
    <lineage>
        <taxon>Bacteria</taxon>
        <taxon>Bacillati</taxon>
        <taxon>Actinomycetota</taxon>
        <taxon>Actinomycetes</taxon>
        <taxon>Streptosporangiales</taxon>
        <taxon>Streptosporangiaceae</taxon>
        <taxon>Streptosporangium</taxon>
    </lineage>
</organism>
<dbReference type="Proteomes" id="UP001595698">
    <property type="component" value="Unassembled WGS sequence"/>
</dbReference>
<feature type="signal peptide" evidence="1">
    <location>
        <begin position="1"/>
        <end position="20"/>
    </location>
</feature>
<feature type="chain" id="PRO_5047539149" description="Secreted protein" evidence="1">
    <location>
        <begin position="21"/>
        <end position="202"/>
    </location>
</feature>
<gene>
    <name evidence="2" type="ORF">ACFOYY_30105</name>
</gene>
<dbReference type="EMBL" id="JBHSBC010000034">
    <property type="protein sequence ID" value="MFC3984425.1"/>
    <property type="molecule type" value="Genomic_DNA"/>
</dbReference>